<organism evidence="1 2">
    <name type="scientific">Pseudoalteromonas rubra</name>
    <dbReference type="NCBI Taxonomy" id="43658"/>
    <lineage>
        <taxon>Bacteria</taxon>
        <taxon>Pseudomonadati</taxon>
        <taxon>Pseudomonadota</taxon>
        <taxon>Gammaproteobacteria</taxon>
        <taxon>Alteromonadales</taxon>
        <taxon>Pseudoalteromonadaceae</taxon>
        <taxon>Pseudoalteromonas</taxon>
    </lineage>
</organism>
<dbReference type="EMBL" id="AHCD03000035">
    <property type="protein sequence ID" value="KAF7786348.1"/>
    <property type="molecule type" value="Genomic_DNA"/>
</dbReference>
<comment type="caution">
    <text evidence="1">The sequence shown here is derived from an EMBL/GenBank/DDBJ whole genome shotgun (WGS) entry which is preliminary data.</text>
</comment>
<accession>A0A8T0C7I0</accession>
<proteinExistence type="predicted"/>
<dbReference type="AlphaFoldDB" id="A0A8T0C7I0"/>
<dbReference type="RefSeq" id="WP_010381716.1">
    <property type="nucleotide sequence ID" value="NZ_AHCD03000035.1"/>
</dbReference>
<evidence type="ECO:0000313" key="2">
    <source>
        <dbReference type="Proteomes" id="UP000016480"/>
    </source>
</evidence>
<reference evidence="1 2" key="1">
    <citation type="journal article" date="2012" name="J. Bacteriol.">
        <title>Genome sequence of the cycloprodigiosin-producing bacterial strain Pseudoalteromonas rubra ATCC 29570(T).</title>
        <authorList>
            <person name="Xie B.B."/>
            <person name="Shu Y.L."/>
            <person name="Qin Q.L."/>
            <person name="Rong J.C."/>
            <person name="Zhang X.Y."/>
            <person name="Chen X.L."/>
            <person name="Zhou B.C."/>
            <person name="Zhang Y.Z."/>
        </authorList>
    </citation>
    <scope>NUCLEOTIDE SEQUENCE [LARGE SCALE GENOMIC DNA]</scope>
    <source>
        <strain evidence="1 2">DSM 6842</strain>
    </source>
</reference>
<sequence length="412" mass="45720">MYLIRYCVLFIFLLLPAVAWSGEWRLALCYGEGATQENKSYRPVIAQVADDVFSIVDNDATTKVKVRQCAVEPDLACYGEPEAIFCREEPFAILMRMAAWLAADSAFIYTNGKGKESALNIRPKLSWVDALLLADAEGFSGSDAFTQRSEEIISKGQLSADDINGLYSLVIDIYRHTNNQIDIDSSNVVLKAAFALYQQITQYAHAFLLGHEAYHFNNNLCHIDQTPMIKKKGIWDEMVGLQQKGGLFSNKISLAKHEVRADLCGFAWLEKASNRQQLTGNPVMNAMSRRVAIDLLAAPILSGMRTEFRANAFGRVVPEVKFVDGYLYPQTRLVLAAATLGLSEPKYPEVVKICGDTGKAVVTIIQDAYRAYPKSSGIVPDSLLSTLAPDIEQAWSDGLWSEESYRCEVNKG</sequence>
<name>A0A8T0C7I0_9GAMM</name>
<evidence type="ECO:0000313" key="1">
    <source>
        <dbReference type="EMBL" id="KAF7786348.1"/>
    </source>
</evidence>
<gene>
    <name evidence="1" type="ORF">PRUB_a0883</name>
</gene>
<protein>
    <submittedName>
        <fullName evidence="1">Uncharacterized protein</fullName>
    </submittedName>
</protein>
<dbReference type="Proteomes" id="UP000016480">
    <property type="component" value="Unassembled WGS sequence"/>
</dbReference>
<dbReference type="GeneID" id="61358550"/>